<reference evidence="13" key="1">
    <citation type="submission" date="2024-03" db="EMBL/GenBank/DDBJ databases">
        <title>WGS assembly of Saponaria officinalis var. Norfolk2.</title>
        <authorList>
            <person name="Jenkins J."/>
            <person name="Shu S."/>
            <person name="Grimwood J."/>
            <person name="Barry K."/>
            <person name="Goodstein D."/>
            <person name="Schmutz J."/>
            <person name="Leebens-Mack J."/>
            <person name="Osbourn A."/>
        </authorList>
    </citation>
    <scope>NUCLEOTIDE SEQUENCE [LARGE SCALE GENOMIC DNA]</scope>
    <source>
        <strain evidence="13">JIC</strain>
    </source>
</reference>
<evidence type="ECO:0000259" key="12">
    <source>
        <dbReference type="Pfam" id="PF13476"/>
    </source>
</evidence>
<dbReference type="GO" id="GO:0000724">
    <property type="term" value="P:double-strand break repair via homologous recombination"/>
    <property type="evidence" value="ECO:0007669"/>
    <property type="project" value="TreeGrafter"/>
</dbReference>
<evidence type="ECO:0000256" key="4">
    <source>
        <dbReference type="ARBA" id="ARBA00022454"/>
    </source>
</evidence>
<dbReference type="PANTHER" id="PTHR19306">
    <property type="entry name" value="STRUCTURAL MAINTENANCE OF CHROMOSOMES 5,6 SMC5, SMC6"/>
    <property type="match status" value="1"/>
</dbReference>
<dbReference type="Gene3D" id="3.40.50.300">
    <property type="entry name" value="P-loop containing nucleotide triphosphate hydrolases"/>
    <property type="match status" value="1"/>
</dbReference>
<evidence type="ECO:0000256" key="7">
    <source>
        <dbReference type="ARBA" id="ARBA00022840"/>
    </source>
</evidence>
<dbReference type="PANTHER" id="PTHR19306:SF6">
    <property type="entry name" value="STRUCTURAL MAINTENANCE OF CHROMOSOMES PROTEIN 6"/>
    <property type="match status" value="1"/>
</dbReference>
<evidence type="ECO:0000256" key="9">
    <source>
        <dbReference type="ARBA" id="ARBA00023172"/>
    </source>
</evidence>
<dbReference type="SUPFAM" id="SSF52540">
    <property type="entry name" value="P-loop containing nucleoside triphosphate hydrolases"/>
    <property type="match status" value="1"/>
</dbReference>
<dbReference type="GO" id="GO:0005634">
    <property type="term" value="C:nucleus"/>
    <property type="evidence" value="ECO:0007669"/>
    <property type="project" value="UniProtKB-SubCell"/>
</dbReference>
<comment type="subcellular location">
    <subcellularLocation>
        <location evidence="2">Chromosome</location>
    </subcellularLocation>
    <subcellularLocation>
        <location evidence="1">Nucleus</location>
    </subcellularLocation>
</comment>
<gene>
    <name evidence="13" type="ORF">RND81_03G208000</name>
</gene>
<keyword evidence="7" id="KW-0067">ATP-binding</keyword>
<evidence type="ECO:0000256" key="3">
    <source>
        <dbReference type="ARBA" id="ARBA00006793"/>
    </source>
</evidence>
<protein>
    <recommendedName>
        <fullName evidence="12">Rad50/SbcC-type AAA domain-containing protein</fullName>
    </recommendedName>
</protein>
<keyword evidence="11" id="KW-0539">Nucleus</keyword>
<evidence type="ECO:0000256" key="5">
    <source>
        <dbReference type="ARBA" id="ARBA00022741"/>
    </source>
</evidence>
<keyword evidence="8" id="KW-0175">Coiled coil</keyword>
<comment type="caution">
    <text evidence="13">The sequence shown here is derived from an EMBL/GenBank/DDBJ whole genome shotgun (WGS) entry which is preliminary data.</text>
</comment>
<dbReference type="GO" id="GO:0003697">
    <property type="term" value="F:single-stranded DNA binding"/>
    <property type="evidence" value="ECO:0007669"/>
    <property type="project" value="TreeGrafter"/>
</dbReference>
<evidence type="ECO:0000313" key="13">
    <source>
        <dbReference type="EMBL" id="KAK9742959.1"/>
    </source>
</evidence>
<dbReference type="GO" id="GO:0030915">
    <property type="term" value="C:Smc5-Smc6 complex"/>
    <property type="evidence" value="ECO:0007669"/>
    <property type="project" value="TreeGrafter"/>
</dbReference>
<keyword evidence="14" id="KW-1185">Reference proteome</keyword>
<evidence type="ECO:0000313" key="14">
    <source>
        <dbReference type="Proteomes" id="UP001443914"/>
    </source>
</evidence>
<organism evidence="13 14">
    <name type="scientific">Saponaria officinalis</name>
    <name type="common">Common soapwort</name>
    <name type="synonym">Lychnis saponaria</name>
    <dbReference type="NCBI Taxonomy" id="3572"/>
    <lineage>
        <taxon>Eukaryota</taxon>
        <taxon>Viridiplantae</taxon>
        <taxon>Streptophyta</taxon>
        <taxon>Embryophyta</taxon>
        <taxon>Tracheophyta</taxon>
        <taxon>Spermatophyta</taxon>
        <taxon>Magnoliopsida</taxon>
        <taxon>eudicotyledons</taxon>
        <taxon>Gunneridae</taxon>
        <taxon>Pentapetalae</taxon>
        <taxon>Caryophyllales</taxon>
        <taxon>Caryophyllaceae</taxon>
        <taxon>Caryophylleae</taxon>
        <taxon>Saponaria</taxon>
    </lineage>
</organism>
<dbReference type="GO" id="GO:0005524">
    <property type="term" value="F:ATP binding"/>
    <property type="evidence" value="ECO:0007669"/>
    <property type="project" value="UniProtKB-KW"/>
</dbReference>
<dbReference type="EMBL" id="JBDFQZ010000003">
    <property type="protein sequence ID" value="KAK9742959.1"/>
    <property type="molecule type" value="Genomic_DNA"/>
</dbReference>
<keyword evidence="6" id="KW-0227">DNA damage</keyword>
<keyword evidence="4" id="KW-0158">Chromosome</keyword>
<dbReference type="InterPro" id="IPR027417">
    <property type="entry name" value="P-loop_NTPase"/>
</dbReference>
<accession>A0AAW1M1S1</accession>
<name>A0AAW1M1S1_SAPOF</name>
<dbReference type="AlphaFoldDB" id="A0AAW1M1S1"/>
<keyword evidence="10" id="KW-0234">DNA repair</keyword>
<dbReference type="GO" id="GO:0016887">
    <property type="term" value="F:ATP hydrolysis activity"/>
    <property type="evidence" value="ECO:0007669"/>
    <property type="project" value="InterPro"/>
</dbReference>
<keyword evidence="9" id="KW-0233">DNA recombination</keyword>
<evidence type="ECO:0000256" key="1">
    <source>
        <dbReference type="ARBA" id="ARBA00004123"/>
    </source>
</evidence>
<evidence type="ECO:0000256" key="6">
    <source>
        <dbReference type="ARBA" id="ARBA00022763"/>
    </source>
</evidence>
<evidence type="ECO:0000256" key="11">
    <source>
        <dbReference type="ARBA" id="ARBA00023242"/>
    </source>
</evidence>
<evidence type="ECO:0000256" key="10">
    <source>
        <dbReference type="ARBA" id="ARBA00023204"/>
    </source>
</evidence>
<comment type="similarity">
    <text evidence="3">Belongs to the SMC family. SMC6 subfamily.</text>
</comment>
<keyword evidence="5" id="KW-0547">Nucleotide-binding</keyword>
<feature type="domain" description="Rad50/SbcC-type AAA" evidence="12">
    <location>
        <begin position="22"/>
        <end position="125"/>
    </location>
</feature>
<dbReference type="Pfam" id="PF13476">
    <property type="entry name" value="AAA_23"/>
    <property type="match status" value="1"/>
</dbReference>
<proteinExistence type="inferred from homology"/>
<sequence length="138" mass="15420">MADIADHYNLSHRTTTARIIRRIKLENFMCHTSLEIEFGDRVNFITGQNGSGKSAILTALCVAFGSRARSTNRASTLKDFIKTGCSYASVMVEIKNEGEDAFKREIYGRSIIIERRITDSSSSTVVKDYQGLSLPDFD</sequence>
<evidence type="ECO:0000256" key="8">
    <source>
        <dbReference type="ARBA" id="ARBA00023054"/>
    </source>
</evidence>
<dbReference type="Proteomes" id="UP001443914">
    <property type="component" value="Unassembled WGS sequence"/>
</dbReference>
<dbReference type="GO" id="GO:0003684">
    <property type="term" value="F:damaged DNA binding"/>
    <property type="evidence" value="ECO:0007669"/>
    <property type="project" value="TreeGrafter"/>
</dbReference>
<dbReference type="GO" id="GO:0035861">
    <property type="term" value="C:site of double-strand break"/>
    <property type="evidence" value="ECO:0007669"/>
    <property type="project" value="TreeGrafter"/>
</dbReference>
<dbReference type="InterPro" id="IPR038729">
    <property type="entry name" value="Rad50/SbcC_AAA"/>
</dbReference>
<evidence type="ECO:0000256" key="2">
    <source>
        <dbReference type="ARBA" id="ARBA00004286"/>
    </source>
</evidence>